<proteinExistence type="predicted"/>
<accession>A0AA86DYP7</accession>
<protein>
    <submittedName>
        <fullName evidence="1">Pseudopilin domain-containing protein</fullName>
    </submittedName>
</protein>
<evidence type="ECO:0000313" key="2">
    <source>
        <dbReference type="Proteomes" id="UP000019322"/>
    </source>
</evidence>
<dbReference type="InterPro" id="IPR045584">
    <property type="entry name" value="Pilin-like"/>
</dbReference>
<dbReference type="RefSeq" id="WP_025345338.1">
    <property type="nucleotide sequence ID" value="NZ_CP007201.1"/>
</dbReference>
<name>A0AA86DYP7_SULMK</name>
<dbReference type="EMBL" id="CP007201">
    <property type="protein sequence ID" value="AHJ13488.1"/>
    <property type="molecule type" value="Genomic_DNA"/>
</dbReference>
<dbReference type="InterPro" id="IPR012902">
    <property type="entry name" value="N_methyl_site"/>
</dbReference>
<organism evidence="1 2">
    <name type="scientific">Sulfurospirillum multivorans (strain DM 12446 / JCM 15788 / NBRC 109480)</name>
    <dbReference type="NCBI Taxonomy" id="1150621"/>
    <lineage>
        <taxon>Bacteria</taxon>
        <taxon>Pseudomonadati</taxon>
        <taxon>Campylobacterota</taxon>
        <taxon>Epsilonproteobacteria</taxon>
        <taxon>Campylobacterales</taxon>
        <taxon>Sulfurospirillaceae</taxon>
        <taxon>Sulfurospirillum</taxon>
    </lineage>
</organism>
<dbReference type="Pfam" id="PF07963">
    <property type="entry name" value="N_methyl"/>
    <property type="match status" value="1"/>
</dbReference>
<dbReference type="NCBIfam" id="TIGR02532">
    <property type="entry name" value="IV_pilin_GFxxxE"/>
    <property type="match status" value="1"/>
</dbReference>
<dbReference type="Gene3D" id="3.30.700.10">
    <property type="entry name" value="Glycoprotein, Type 4 Pilin"/>
    <property type="match status" value="1"/>
</dbReference>
<dbReference type="Proteomes" id="UP000019322">
    <property type="component" value="Chromosome"/>
</dbReference>
<reference evidence="1 2" key="1">
    <citation type="journal article" date="2014" name="Environ. Microbiol.">
        <title>Insights into organohalide respiration and the versatile catabolism of Sulfurospirillum multivorans gained from comparative genomics and physiological studies.</title>
        <authorList>
            <person name="Goris T."/>
            <person name="Schubert T."/>
            <person name="Gadkari J."/>
            <person name="Wubet T."/>
            <person name="Tarkka M."/>
            <person name="Buscot F."/>
            <person name="Adrian L."/>
            <person name="Diekert G."/>
        </authorList>
    </citation>
    <scope>NUCLEOTIDE SEQUENCE [LARGE SCALE GENOMIC DNA]</scope>
    <source>
        <strain evidence="2">DM 12446 / JCM 15788 / NBRC 109480</strain>
    </source>
</reference>
<dbReference type="KEGG" id="smul:SMUL_2235"/>
<evidence type="ECO:0000313" key="1">
    <source>
        <dbReference type="EMBL" id="AHJ13488.1"/>
    </source>
</evidence>
<sequence length="153" mass="16378">MKKAFTMIELIFVMVILGILTAIAIPRFVGVREDAVISKGKAEVASIRGGIALLRSQRLLEGNTTLPSKLDKAGNDTPGASLFSAGDYGNVLSSPLYAKEDNKDNGWTKTSDTSYKFYISGTAITFTYSDTAGTFDCNASDTTTGTNCKLLTR</sequence>
<gene>
    <name evidence="1" type="ORF">SMUL_2235</name>
</gene>
<dbReference type="SUPFAM" id="SSF54523">
    <property type="entry name" value="Pili subunits"/>
    <property type="match status" value="1"/>
</dbReference>
<dbReference type="AlphaFoldDB" id="A0AA86DYP7"/>